<reference evidence="1 2" key="1">
    <citation type="submission" date="2017-09" db="EMBL/GenBank/DDBJ databases">
        <title>Large-scale bioinformatics analysis of Bacillus genomes uncovers conserved roles of natural products in bacterial physiology.</title>
        <authorList>
            <consortium name="Agbiome Team Llc"/>
            <person name="Bleich R.M."/>
            <person name="Grubbs K.J."/>
            <person name="Santa Maria K.C."/>
            <person name="Allen S.E."/>
            <person name="Farag S."/>
            <person name="Shank E.A."/>
            <person name="Bowers A."/>
        </authorList>
    </citation>
    <scope>NUCLEOTIDE SEQUENCE [LARGE SCALE GENOMIC DNA]</scope>
    <source>
        <strain evidence="1 2">AFS061806</strain>
    </source>
</reference>
<feature type="non-terminal residue" evidence="1">
    <location>
        <position position="1"/>
    </location>
</feature>
<evidence type="ECO:0000313" key="1">
    <source>
        <dbReference type="EMBL" id="PFU35343.1"/>
    </source>
</evidence>
<organism evidence="1 2">
    <name type="scientific">Bacillus cereus</name>
    <dbReference type="NCBI Taxonomy" id="1396"/>
    <lineage>
        <taxon>Bacteria</taxon>
        <taxon>Bacillati</taxon>
        <taxon>Bacillota</taxon>
        <taxon>Bacilli</taxon>
        <taxon>Bacillales</taxon>
        <taxon>Bacillaceae</taxon>
        <taxon>Bacillus</taxon>
        <taxon>Bacillus cereus group</taxon>
    </lineage>
</organism>
<comment type="caution">
    <text evidence="1">The sequence shown here is derived from an EMBL/GenBank/DDBJ whole genome shotgun (WGS) entry which is preliminary data.</text>
</comment>
<feature type="non-terminal residue" evidence="1">
    <location>
        <position position="105"/>
    </location>
</feature>
<name>A0A2B3TJ89_BACCE</name>
<gene>
    <name evidence="1" type="ORF">COK86_30565</name>
</gene>
<proteinExistence type="predicted"/>
<dbReference type="AlphaFoldDB" id="A0A2B3TJ89"/>
<sequence length="105" mass="12095">GHAFLLPSWSIQKREFMMQASQNPAYIQNILQTLHGATGNQPFSGLGKIFRALEQYIDISNPNQHCFQNIVHEIETISPPLINEWLTDIPEEWFVDKANQIPLYT</sequence>
<dbReference type="Proteomes" id="UP000224076">
    <property type="component" value="Unassembled WGS sequence"/>
</dbReference>
<evidence type="ECO:0000313" key="2">
    <source>
        <dbReference type="Proteomes" id="UP000224076"/>
    </source>
</evidence>
<protein>
    <submittedName>
        <fullName evidence="1">Uncharacterized protein</fullName>
    </submittedName>
</protein>
<dbReference type="EMBL" id="NVDG01000187">
    <property type="protein sequence ID" value="PFU35343.1"/>
    <property type="molecule type" value="Genomic_DNA"/>
</dbReference>
<accession>A0A2B3TJ89</accession>